<dbReference type="AlphaFoldDB" id="A0A401ZD10"/>
<dbReference type="Proteomes" id="UP000287224">
    <property type="component" value="Unassembled WGS sequence"/>
</dbReference>
<sequence length="295" mass="32138">MNTYTQVWAGSRPGCLIFLLDQSGSMADPFGMAQAGAGRRKCDMVATVLNGFLNELIVANTVAQRDGTTEVRPRAEVAVLGYEGISVGPVLQSRLPGQTFIGLPELQMNPFDIERRRRTEIDDTGQEIEITVPFPVWVKAKAGGGTPMCMALEQARDLAQEWAINHPDSYPPVIINVTDGVASDGDPSELARQISEIRTNDGHALIFNVHITDFNLAPVAYPVSSEELPADEYARLLFDISSEIPESSRQLLRSLLNKDIQPGARGIIFNGDAASVRQMFVFASVPATQPLNVNE</sequence>
<accession>A0A401ZD10</accession>
<dbReference type="Gene3D" id="3.40.50.410">
    <property type="entry name" value="von Willebrand factor, type A domain"/>
    <property type="match status" value="1"/>
</dbReference>
<evidence type="ECO:0000313" key="2">
    <source>
        <dbReference type="EMBL" id="GCE04732.1"/>
    </source>
</evidence>
<reference evidence="3" key="1">
    <citation type="submission" date="2018-12" db="EMBL/GenBank/DDBJ databases">
        <title>Tengunoibacter tsumagoiensis gen. nov., sp. nov., Dictyobacter kobayashii sp. nov., D. alpinus sp. nov., and D. joshuensis sp. nov. and description of Dictyobacteraceae fam. nov. within the order Ktedonobacterales isolated from Tengu-no-mugimeshi.</title>
        <authorList>
            <person name="Wang C.M."/>
            <person name="Zheng Y."/>
            <person name="Sakai Y."/>
            <person name="Toyoda A."/>
            <person name="Minakuchi Y."/>
            <person name="Abe K."/>
            <person name="Yokota A."/>
            <person name="Yabe S."/>
        </authorList>
    </citation>
    <scope>NUCLEOTIDE SEQUENCE [LARGE SCALE GENOMIC DNA]</scope>
    <source>
        <strain evidence="3">S-27</strain>
    </source>
</reference>
<protein>
    <recommendedName>
        <fullName evidence="1">VWFA domain-containing protein</fullName>
    </recommendedName>
</protein>
<proteinExistence type="predicted"/>
<dbReference type="InterPro" id="IPR002035">
    <property type="entry name" value="VWF_A"/>
</dbReference>
<gene>
    <name evidence="2" type="ORF">KDAU_20610</name>
</gene>
<feature type="domain" description="VWFA" evidence="1">
    <location>
        <begin position="15"/>
        <end position="255"/>
    </location>
</feature>
<name>A0A401ZD10_9CHLR</name>
<evidence type="ECO:0000313" key="3">
    <source>
        <dbReference type="Proteomes" id="UP000287224"/>
    </source>
</evidence>
<dbReference type="PROSITE" id="PS50234">
    <property type="entry name" value="VWFA"/>
    <property type="match status" value="1"/>
</dbReference>
<keyword evidence="3" id="KW-1185">Reference proteome</keyword>
<evidence type="ECO:0000259" key="1">
    <source>
        <dbReference type="PROSITE" id="PS50234"/>
    </source>
</evidence>
<dbReference type="RefSeq" id="WP_126595851.1">
    <property type="nucleotide sequence ID" value="NZ_BIFQ01000001.1"/>
</dbReference>
<dbReference type="EMBL" id="BIFQ01000001">
    <property type="protein sequence ID" value="GCE04732.1"/>
    <property type="molecule type" value="Genomic_DNA"/>
</dbReference>
<dbReference type="InterPro" id="IPR036465">
    <property type="entry name" value="vWFA_dom_sf"/>
</dbReference>
<dbReference type="SUPFAM" id="SSF53300">
    <property type="entry name" value="vWA-like"/>
    <property type="match status" value="1"/>
</dbReference>
<organism evidence="2 3">
    <name type="scientific">Dictyobacter aurantiacus</name>
    <dbReference type="NCBI Taxonomy" id="1936993"/>
    <lineage>
        <taxon>Bacteria</taxon>
        <taxon>Bacillati</taxon>
        <taxon>Chloroflexota</taxon>
        <taxon>Ktedonobacteria</taxon>
        <taxon>Ktedonobacterales</taxon>
        <taxon>Dictyobacteraceae</taxon>
        <taxon>Dictyobacter</taxon>
    </lineage>
</organism>
<dbReference type="OrthoDB" id="7605323at2"/>
<comment type="caution">
    <text evidence="2">The sequence shown here is derived from an EMBL/GenBank/DDBJ whole genome shotgun (WGS) entry which is preliminary data.</text>
</comment>